<protein>
    <recommendedName>
        <fullName evidence="1">Death domain-containing protein</fullName>
    </recommendedName>
</protein>
<evidence type="ECO:0000313" key="2">
    <source>
        <dbReference type="EMBL" id="KAL3857504.1"/>
    </source>
</evidence>
<dbReference type="SUPFAM" id="SSF47986">
    <property type="entry name" value="DEATH domain"/>
    <property type="match status" value="1"/>
</dbReference>
<dbReference type="AlphaFoldDB" id="A0ABD3V7C0"/>
<feature type="domain" description="Death" evidence="1">
    <location>
        <begin position="42"/>
        <end position="114"/>
    </location>
</feature>
<dbReference type="Proteomes" id="UP001634394">
    <property type="component" value="Unassembled WGS sequence"/>
</dbReference>
<keyword evidence="3" id="KW-1185">Reference proteome</keyword>
<dbReference type="InterPro" id="IPR011029">
    <property type="entry name" value="DEATH-like_dom_sf"/>
</dbReference>
<dbReference type="EMBL" id="JBJQND010000013">
    <property type="protein sequence ID" value="KAL3857504.1"/>
    <property type="molecule type" value="Genomic_DNA"/>
</dbReference>
<comment type="caution">
    <text evidence="2">The sequence shown here is derived from an EMBL/GenBank/DDBJ whole genome shotgun (WGS) entry which is preliminary data.</text>
</comment>
<organism evidence="2 3">
    <name type="scientific">Sinanodonta woodiana</name>
    <name type="common">Chinese pond mussel</name>
    <name type="synonym">Anodonta woodiana</name>
    <dbReference type="NCBI Taxonomy" id="1069815"/>
    <lineage>
        <taxon>Eukaryota</taxon>
        <taxon>Metazoa</taxon>
        <taxon>Spiralia</taxon>
        <taxon>Lophotrochozoa</taxon>
        <taxon>Mollusca</taxon>
        <taxon>Bivalvia</taxon>
        <taxon>Autobranchia</taxon>
        <taxon>Heteroconchia</taxon>
        <taxon>Palaeoheterodonta</taxon>
        <taxon>Unionida</taxon>
        <taxon>Unionoidea</taxon>
        <taxon>Unionidae</taxon>
        <taxon>Unioninae</taxon>
        <taxon>Sinanodonta</taxon>
    </lineage>
</organism>
<dbReference type="SMART" id="SM00005">
    <property type="entry name" value="DEATH"/>
    <property type="match status" value="1"/>
</dbReference>
<proteinExistence type="predicted"/>
<reference evidence="2 3" key="1">
    <citation type="submission" date="2024-11" db="EMBL/GenBank/DDBJ databases">
        <title>Chromosome-level genome assembly of the freshwater bivalve Anodonta woodiana.</title>
        <authorList>
            <person name="Chen X."/>
        </authorList>
    </citation>
    <scope>NUCLEOTIDE SEQUENCE [LARGE SCALE GENOMIC DNA]</scope>
    <source>
        <strain evidence="2">MN2024</strain>
        <tissue evidence="2">Gills</tissue>
    </source>
</reference>
<evidence type="ECO:0000313" key="3">
    <source>
        <dbReference type="Proteomes" id="UP001634394"/>
    </source>
</evidence>
<dbReference type="PROSITE" id="PS50017">
    <property type="entry name" value="DEATH_DOMAIN"/>
    <property type="match status" value="1"/>
</dbReference>
<name>A0ABD3V7C0_SINWO</name>
<evidence type="ECO:0000259" key="1">
    <source>
        <dbReference type="PROSITE" id="PS50017"/>
    </source>
</evidence>
<accession>A0ABD3V7C0</accession>
<gene>
    <name evidence="2" type="ORF">ACJMK2_012169</name>
</gene>
<dbReference type="Pfam" id="PF00531">
    <property type="entry name" value="Death"/>
    <property type="match status" value="1"/>
</dbReference>
<dbReference type="Gene3D" id="1.10.533.10">
    <property type="entry name" value="Death Domain, Fas"/>
    <property type="match status" value="1"/>
</dbReference>
<dbReference type="InterPro" id="IPR000488">
    <property type="entry name" value="Death_dom"/>
</dbReference>
<sequence>MDFNKRHGEDGETNSTKRLKGVAIQIPGGKTYRPEELEYLVSDAELGKMCETLGKNWQLVGLSVGLESVDIEQCEESNPRSIQLQVYEMLRRWKKENPERATMYALIQAIKKNNASVSWNKVNKLLNERLPN</sequence>